<feature type="domain" description="Erythromycin biosynthesis protein CIII-like C-terminal" evidence="1">
    <location>
        <begin position="301"/>
        <end position="424"/>
    </location>
</feature>
<evidence type="ECO:0000259" key="1">
    <source>
        <dbReference type="Pfam" id="PF06722"/>
    </source>
</evidence>
<evidence type="ECO:0000313" key="3">
    <source>
        <dbReference type="Proteomes" id="UP001500506"/>
    </source>
</evidence>
<sequence length="437" mass="46388">MSSILVCINPTESHVGPVLTVAKGFVDKGWRVRVLTGARFADRVDATGATAIALPPEGDVLDSIDLKGNARGVKALNDGIYRTFIEPTPPQFQALCEALDAEPVDAVTGDPSFLAMSLLNSLPARPVLATCGIFPLMVSSVDTPPFGLGATPKRGAIGRLQHRMMSWTARKVILARVQRQIDEFYRSFGLPGLGSTFFTDYMLRDGMIDLLGQFTVPAFEYPRSDLPSVVRFFGPLSVPARPDWRPPEWWSELDGSRPVVHVSQGTVANTDFGELVGPTLEALADEPVLVVVATGRTDGRPIGDLPPLPANARVAEFLPHAELMPKVSAFVTNGGYGGLHEAMRHGVPIVVAGDTEDKLETSARVAWSGVGVNLKTGHPTREAIRAAVSDVLANPRFRDASSRIGEEIAASPGAAGFVDAVEELVAARASAPASGGA</sequence>
<dbReference type="Pfam" id="PF06722">
    <property type="entry name" value="EryCIII-like_C"/>
    <property type="match status" value="1"/>
</dbReference>
<evidence type="ECO:0000313" key="2">
    <source>
        <dbReference type="EMBL" id="GAA1752788.1"/>
    </source>
</evidence>
<comment type="caution">
    <text evidence="2">The sequence shown here is derived from an EMBL/GenBank/DDBJ whole genome shotgun (WGS) entry which is preliminary data.</text>
</comment>
<reference evidence="3" key="1">
    <citation type="journal article" date="2019" name="Int. J. Syst. Evol. Microbiol.">
        <title>The Global Catalogue of Microorganisms (GCM) 10K type strain sequencing project: providing services to taxonomists for standard genome sequencing and annotation.</title>
        <authorList>
            <consortium name="The Broad Institute Genomics Platform"/>
            <consortium name="The Broad Institute Genome Sequencing Center for Infectious Disease"/>
            <person name="Wu L."/>
            <person name="Ma J."/>
        </authorList>
    </citation>
    <scope>NUCLEOTIDE SEQUENCE [LARGE SCALE GENOMIC DNA]</scope>
    <source>
        <strain evidence="3">JCM 14319</strain>
    </source>
</reference>
<dbReference type="Gene3D" id="3.40.50.2000">
    <property type="entry name" value="Glycogen Phosphorylase B"/>
    <property type="match status" value="2"/>
</dbReference>
<dbReference type="InterPro" id="IPR002213">
    <property type="entry name" value="UDP_glucos_trans"/>
</dbReference>
<dbReference type="PANTHER" id="PTHR48050">
    <property type="entry name" value="STEROL 3-BETA-GLUCOSYLTRANSFERASE"/>
    <property type="match status" value="1"/>
</dbReference>
<organism evidence="2 3">
    <name type="scientific">Agromyces humatus</name>
    <dbReference type="NCBI Taxonomy" id="279573"/>
    <lineage>
        <taxon>Bacteria</taxon>
        <taxon>Bacillati</taxon>
        <taxon>Actinomycetota</taxon>
        <taxon>Actinomycetes</taxon>
        <taxon>Micrococcales</taxon>
        <taxon>Microbacteriaceae</taxon>
        <taxon>Agromyces</taxon>
    </lineage>
</organism>
<dbReference type="SUPFAM" id="SSF53756">
    <property type="entry name" value="UDP-Glycosyltransferase/glycogen phosphorylase"/>
    <property type="match status" value="1"/>
</dbReference>
<gene>
    <name evidence="2" type="ORF">GCM10009747_08170</name>
</gene>
<dbReference type="PANTHER" id="PTHR48050:SF13">
    <property type="entry name" value="STEROL 3-BETA-GLUCOSYLTRANSFERASE UGT80A2"/>
    <property type="match status" value="1"/>
</dbReference>
<protein>
    <submittedName>
        <fullName evidence="2">Glycosyltransferase</fullName>
    </submittedName>
</protein>
<dbReference type="Proteomes" id="UP001500506">
    <property type="component" value="Unassembled WGS sequence"/>
</dbReference>
<dbReference type="InterPro" id="IPR050426">
    <property type="entry name" value="Glycosyltransferase_28"/>
</dbReference>
<keyword evidence="3" id="KW-1185">Reference proteome</keyword>
<dbReference type="EMBL" id="BAAANH010000001">
    <property type="protein sequence ID" value="GAA1752788.1"/>
    <property type="molecule type" value="Genomic_DNA"/>
</dbReference>
<accession>A0ABP4WEJ4</accession>
<name>A0ABP4WEJ4_9MICO</name>
<dbReference type="CDD" id="cd03784">
    <property type="entry name" value="GT1_Gtf-like"/>
    <property type="match status" value="1"/>
</dbReference>
<dbReference type="RefSeq" id="WP_232498542.1">
    <property type="nucleotide sequence ID" value="NZ_BAAANH010000001.1"/>
</dbReference>
<dbReference type="InterPro" id="IPR010610">
    <property type="entry name" value="EryCIII-like_C"/>
</dbReference>
<proteinExistence type="predicted"/>